<sequence length="972" mass="107466">MVCSTLVVVTFVVSFFLVSIPNPSEASLLDDQHVLLLTKASLQDPLEQLKGWTNRSSICSWRGVTCDERELAVVGLNLSSMGLGGRLDTLHLLGRLESLTLLNLENNNLQGWIPPQIANHTLLEELHLGGNPLAPASIPEQLCCLHSLRVLELDSSNLHGSIPGCYGNFTRMEKLLLKENFLTGPIPDSLSRMEALQELDLAANTLTGPIPPSLGSLQNLRILYLWQNQLSGRVPPHLGNLTMLECFDVANNGLGGELPRELKLDRLENVSLADNNFSGTIPASLGSSTLIRHLDLHDNNLTGEIPSGVCQLRDLQKIFLATNKFEGEIPHCLGALTELEVIGFMKNNLSGSIPPSFQHLTKLHILDVSENNLSGAIPPELGMMSSLEVLFVHYNNLAGSIPPQLGNLSLLKNFDVAYNRLEGVIPEELGGMKELSIFHLASNKLTGKFPRLSMRDMPMLNLLDLSFNYLTGELPAVLETSQSLVKLNLASNRLSGTLPLQLGQLQNLTDLDLSSNFFVGDVPALISGCGSLTTLNLSRNSFQGRLLLRMMEKLSIVDVSHNRLHGEIPLAIGQSPNLLKLDLSYNDLSGSVPAFCKKIDANLERNTMLCWPGSCNTEKQKPQDRVSRRMLVITIVALSALALVSFFWCWIHPPKRHKSLSKPEEEWTLTSYQVKLISLADVLECVESKDNLICRGRNNVYKGVLKGGIRVAVKEVQSEDHSHVAEFDAEVATLGNIRHRNVVKLLASCTNKKSHLLVYEFMPLGNLRDLLHGKMARSFSLGWDKRVEIITGIAEGLAYLHHDYGPKVVHRDVKCDNILLDAEMKPRLGDFGLAKLLREDKPSTASKLAGTHGYIAPEYAYTLKVDERADVYSFGIVVLEVLTGKMATWRDATNDLDLVEWVKLMPVEELALEMGAEEQCYKLVLEIALACVEKSPSLRPTMQIVVDRLNGIRSRKENKKTDLNEAFLADLV</sequence>
<evidence type="ECO:0000256" key="4">
    <source>
        <dbReference type="ARBA" id="ARBA00022679"/>
    </source>
</evidence>
<dbReference type="InParanoid" id="D8QNI8"/>
<dbReference type="FunFam" id="3.80.10.10:FF:000400">
    <property type="entry name" value="Nuclear pore complex protein NUP107"/>
    <property type="match status" value="1"/>
</dbReference>
<evidence type="ECO:0000256" key="1">
    <source>
        <dbReference type="ARBA" id="ARBA00004479"/>
    </source>
</evidence>
<dbReference type="GO" id="GO:0009653">
    <property type="term" value="P:anatomical structure morphogenesis"/>
    <property type="evidence" value="ECO:0007669"/>
    <property type="project" value="UniProtKB-ARBA"/>
</dbReference>
<dbReference type="Gene3D" id="3.30.200.20">
    <property type="entry name" value="Phosphorylase Kinase, domain 1"/>
    <property type="match status" value="1"/>
</dbReference>
<evidence type="ECO:0000256" key="2">
    <source>
        <dbReference type="ARBA" id="ARBA00008684"/>
    </source>
</evidence>
<evidence type="ECO:0000259" key="16">
    <source>
        <dbReference type="PROSITE" id="PS50011"/>
    </source>
</evidence>
<dbReference type="Gramene" id="EFJ38110">
    <property type="protein sequence ID" value="EFJ38110"/>
    <property type="gene ID" value="SELMODRAFT_74208"/>
</dbReference>
<dbReference type="EMBL" id="GL377565">
    <property type="protein sequence ID" value="EFJ38110.1"/>
    <property type="molecule type" value="Genomic_DNA"/>
</dbReference>
<feature type="domain" description="Protein kinase" evidence="16">
    <location>
        <begin position="686"/>
        <end position="968"/>
    </location>
</feature>
<feature type="signal peptide" evidence="15">
    <location>
        <begin position="1"/>
        <end position="26"/>
    </location>
</feature>
<proteinExistence type="inferred from homology"/>
<dbReference type="InterPro" id="IPR032675">
    <property type="entry name" value="LRR_dom_sf"/>
</dbReference>
<keyword evidence="4" id="KW-0808">Transferase</keyword>
<keyword evidence="7" id="KW-0677">Repeat</keyword>
<dbReference type="Pfam" id="PF08263">
    <property type="entry name" value="LRRNT_2"/>
    <property type="match status" value="1"/>
</dbReference>
<keyword evidence="8" id="KW-0547">Nucleotide-binding</keyword>
<keyword evidence="13" id="KW-0325">Glycoprotein</keyword>
<evidence type="ECO:0000313" key="17">
    <source>
        <dbReference type="EMBL" id="EFJ38110.1"/>
    </source>
</evidence>
<dbReference type="PANTHER" id="PTHR48056">
    <property type="entry name" value="LRR RECEPTOR-LIKE SERINE/THREONINE-PROTEIN KINASE-RELATED"/>
    <property type="match status" value="1"/>
</dbReference>
<evidence type="ECO:0000256" key="5">
    <source>
        <dbReference type="ARBA" id="ARBA00022692"/>
    </source>
</evidence>
<comment type="subcellular location">
    <subcellularLocation>
        <location evidence="1">Membrane</location>
        <topology evidence="1">Single-pass type I membrane protein</topology>
    </subcellularLocation>
</comment>
<dbReference type="InterPro" id="IPR008271">
    <property type="entry name" value="Ser/Thr_kinase_AS"/>
</dbReference>
<evidence type="ECO:0000256" key="10">
    <source>
        <dbReference type="ARBA" id="ARBA00022989"/>
    </source>
</evidence>
<dbReference type="Gene3D" id="1.10.510.10">
    <property type="entry name" value="Transferase(Phosphotransferase) domain 1"/>
    <property type="match status" value="1"/>
</dbReference>
<dbReference type="Pfam" id="PF07714">
    <property type="entry name" value="PK_Tyr_Ser-Thr"/>
    <property type="match status" value="1"/>
</dbReference>
<dbReference type="PROSITE" id="PS00108">
    <property type="entry name" value="PROTEIN_KINASE_ST"/>
    <property type="match status" value="1"/>
</dbReference>
<dbReference type="InterPro" id="IPR001245">
    <property type="entry name" value="Ser-Thr/Tyr_kinase_cat_dom"/>
</dbReference>
<keyword evidence="11 14" id="KW-0472">Membrane</keyword>
<dbReference type="AlphaFoldDB" id="D8QNI8"/>
<dbReference type="Pfam" id="PF00560">
    <property type="entry name" value="LRR_1"/>
    <property type="match status" value="8"/>
</dbReference>
<dbReference type="SMART" id="SM00369">
    <property type="entry name" value="LRR_TYP"/>
    <property type="match status" value="9"/>
</dbReference>
<evidence type="ECO:0000256" key="12">
    <source>
        <dbReference type="ARBA" id="ARBA00023170"/>
    </source>
</evidence>
<dbReference type="SUPFAM" id="SSF56112">
    <property type="entry name" value="Protein kinase-like (PK-like)"/>
    <property type="match status" value="1"/>
</dbReference>
<dbReference type="SUPFAM" id="SSF52058">
    <property type="entry name" value="L domain-like"/>
    <property type="match status" value="1"/>
</dbReference>
<dbReference type="InterPro" id="IPR050647">
    <property type="entry name" value="Plant_LRR-RLKs"/>
</dbReference>
<evidence type="ECO:0000256" key="11">
    <source>
        <dbReference type="ARBA" id="ARBA00023136"/>
    </source>
</evidence>
<organism evidence="18">
    <name type="scientific">Selaginella moellendorffii</name>
    <name type="common">Spikemoss</name>
    <dbReference type="NCBI Taxonomy" id="88036"/>
    <lineage>
        <taxon>Eukaryota</taxon>
        <taxon>Viridiplantae</taxon>
        <taxon>Streptophyta</taxon>
        <taxon>Embryophyta</taxon>
        <taxon>Tracheophyta</taxon>
        <taxon>Lycopodiopsida</taxon>
        <taxon>Selaginellales</taxon>
        <taxon>Selaginellaceae</taxon>
        <taxon>Selaginella</taxon>
    </lineage>
</organism>
<dbReference type="Proteomes" id="UP000001514">
    <property type="component" value="Unassembled WGS sequence"/>
</dbReference>
<name>D8QNI8_SELML</name>
<dbReference type="FunFam" id="3.80.10.10:FF:000221">
    <property type="entry name" value="Leucine-rich repeat receptor-like protein kinase PXL1"/>
    <property type="match status" value="2"/>
</dbReference>
<dbReference type="FunFam" id="3.80.10.10:FF:000095">
    <property type="entry name" value="LRR receptor-like serine/threonine-protein kinase GSO1"/>
    <property type="match status" value="1"/>
</dbReference>
<dbReference type="KEGG" id="smo:SELMODRAFT_74208"/>
<keyword evidence="6 15" id="KW-0732">Signal</keyword>
<evidence type="ECO:0000256" key="7">
    <source>
        <dbReference type="ARBA" id="ARBA00022737"/>
    </source>
</evidence>
<evidence type="ECO:0000256" key="8">
    <source>
        <dbReference type="ARBA" id="ARBA00022741"/>
    </source>
</evidence>
<dbReference type="GO" id="GO:0004672">
    <property type="term" value="F:protein kinase activity"/>
    <property type="evidence" value="ECO:0007669"/>
    <property type="project" value="InterPro"/>
</dbReference>
<keyword evidence="12" id="KW-0675">Receptor</keyword>
<keyword evidence="5 14" id="KW-0812">Transmembrane</keyword>
<keyword evidence="10 14" id="KW-1133">Transmembrane helix</keyword>
<keyword evidence="18" id="KW-1185">Reference proteome</keyword>
<feature type="transmembrane region" description="Helical" evidence="14">
    <location>
        <begin position="630"/>
        <end position="651"/>
    </location>
</feature>
<dbReference type="PROSITE" id="PS50011">
    <property type="entry name" value="PROTEIN_KINASE_DOM"/>
    <property type="match status" value="1"/>
</dbReference>
<protein>
    <recommendedName>
        <fullName evidence="16">Protein kinase domain-containing protein</fullName>
    </recommendedName>
</protein>
<evidence type="ECO:0000313" key="18">
    <source>
        <dbReference type="Proteomes" id="UP000001514"/>
    </source>
</evidence>
<comment type="similarity">
    <text evidence="2">Belongs to the protein kinase superfamily. Ser/Thr protein kinase family.</text>
</comment>
<dbReference type="Gene3D" id="3.80.10.10">
    <property type="entry name" value="Ribonuclease Inhibitor"/>
    <property type="match status" value="4"/>
</dbReference>
<dbReference type="GO" id="GO:0099402">
    <property type="term" value="P:plant organ development"/>
    <property type="evidence" value="ECO:0007669"/>
    <property type="project" value="UniProtKB-ARBA"/>
</dbReference>
<dbReference type="HOGENOM" id="CLU_000288_22_1_1"/>
<feature type="chain" id="PRO_5003121097" description="Protein kinase domain-containing protein" evidence="15">
    <location>
        <begin position="27"/>
        <end position="972"/>
    </location>
</feature>
<accession>D8QNI8</accession>
<dbReference type="SMART" id="SM00220">
    <property type="entry name" value="S_TKc"/>
    <property type="match status" value="1"/>
</dbReference>
<dbReference type="InterPro" id="IPR013210">
    <property type="entry name" value="LRR_N_plant-typ"/>
</dbReference>
<dbReference type="InterPro" id="IPR003591">
    <property type="entry name" value="Leu-rich_rpt_typical-subtyp"/>
</dbReference>
<dbReference type="GO" id="GO:0005524">
    <property type="term" value="F:ATP binding"/>
    <property type="evidence" value="ECO:0007669"/>
    <property type="project" value="UniProtKB-KW"/>
</dbReference>
<evidence type="ECO:0000256" key="6">
    <source>
        <dbReference type="ARBA" id="ARBA00022729"/>
    </source>
</evidence>
<keyword evidence="3" id="KW-0433">Leucine-rich repeat</keyword>
<evidence type="ECO:0000256" key="9">
    <source>
        <dbReference type="ARBA" id="ARBA00022840"/>
    </source>
</evidence>
<dbReference type="InterPro" id="IPR011009">
    <property type="entry name" value="Kinase-like_dom_sf"/>
</dbReference>
<dbReference type="PANTHER" id="PTHR48056:SF81">
    <property type="entry name" value="RECEPTOR PROTEIN-TYROSINE KINASE CEPR1"/>
    <property type="match status" value="1"/>
</dbReference>
<evidence type="ECO:0000256" key="3">
    <source>
        <dbReference type="ARBA" id="ARBA00022614"/>
    </source>
</evidence>
<dbReference type="GO" id="GO:0016020">
    <property type="term" value="C:membrane"/>
    <property type="evidence" value="ECO:0007669"/>
    <property type="project" value="UniProtKB-SubCell"/>
</dbReference>
<dbReference type="eggNOG" id="ENOG502QQRQ">
    <property type="taxonomic scope" value="Eukaryota"/>
</dbReference>
<dbReference type="InterPro" id="IPR000719">
    <property type="entry name" value="Prot_kinase_dom"/>
</dbReference>
<evidence type="ECO:0000256" key="15">
    <source>
        <dbReference type="SAM" id="SignalP"/>
    </source>
</evidence>
<reference evidence="17 18" key="1">
    <citation type="journal article" date="2011" name="Science">
        <title>The Selaginella genome identifies genetic changes associated with the evolution of vascular plants.</title>
        <authorList>
            <person name="Banks J.A."/>
            <person name="Nishiyama T."/>
            <person name="Hasebe M."/>
            <person name="Bowman J.L."/>
            <person name="Gribskov M."/>
            <person name="dePamphilis C."/>
            <person name="Albert V.A."/>
            <person name="Aono N."/>
            <person name="Aoyama T."/>
            <person name="Ambrose B.A."/>
            <person name="Ashton N.W."/>
            <person name="Axtell M.J."/>
            <person name="Barker E."/>
            <person name="Barker M.S."/>
            <person name="Bennetzen J.L."/>
            <person name="Bonawitz N.D."/>
            <person name="Chapple C."/>
            <person name="Cheng C."/>
            <person name="Correa L.G."/>
            <person name="Dacre M."/>
            <person name="DeBarry J."/>
            <person name="Dreyer I."/>
            <person name="Elias M."/>
            <person name="Engstrom E.M."/>
            <person name="Estelle M."/>
            <person name="Feng L."/>
            <person name="Finet C."/>
            <person name="Floyd S.K."/>
            <person name="Frommer W.B."/>
            <person name="Fujita T."/>
            <person name="Gramzow L."/>
            <person name="Gutensohn M."/>
            <person name="Harholt J."/>
            <person name="Hattori M."/>
            <person name="Heyl A."/>
            <person name="Hirai T."/>
            <person name="Hiwatashi Y."/>
            <person name="Ishikawa M."/>
            <person name="Iwata M."/>
            <person name="Karol K.G."/>
            <person name="Koehler B."/>
            <person name="Kolukisaoglu U."/>
            <person name="Kubo M."/>
            <person name="Kurata T."/>
            <person name="Lalonde S."/>
            <person name="Li K."/>
            <person name="Li Y."/>
            <person name="Litt A."/>
            <person name="Lyons E."/>
            <person name="Manning G."/>
            <person name="Maruyama T."/>
            <person name="Michael T.P."/>
            <person name="Mikami K."/>
            <person name="Miyazaki S."/>
            <person name="Morinaga S."/>
            <person name="Murata T."/>
            <person name="Mueller-Roeber B."/>
            <person name="Nelson D.R."/>
            <person name="Obara M."/>
            <person name="Oguri Y."/>
            <person name="Olmstead R.G."/>
            <person name="Onodera N."/>
            <person name="Petersen B.L."/>
            <person name="Pils B."/>
            <person name="Prigge M."/>
            <person name="Rensing S.A."/>
            <person name="Riano-Pachon D.M."/>
            <person name="Roberts A.W."/>
            <person name="Sato Y."/>
            <person name="Scheller H.V."/>
            <person name="Schulz B."/>
            <person name="Schulz C."/>
            <person name="Shakirov E.V."/>
            <person name="Shibagaki N."/>
            <person name="Shinohara N."/>
            <person name="Shippen D.E."/>
            <person name="Soerensen I."/>
            <person name="Sotooka R."/>
            <person name="Sugimoto N."/>
            <person name="Sugita M."/>
            <person name="Sumikawa N."/>
            <person name="Tanurdzic M."/>
            <person name="Theissen G."/>
            <person name="Ulvskov P."/>
            <person name="Wakazuki S."/>
            <person name="Weng J.K."/>
            <person name="Willats W.W."/>
            <person name="Wipf D."/>
            <person name="Wolf P.G."/>
            <person name="Yang L."/>
            <person name="Zimmer A.D."/>
            <person name="Zhu Q."/>
            <person name="Mitros T."/>
            <person name="Hellsten U."/>
            <person name="Loque D."/>
            <person name="Otillar R."/>
            <person name="Salamov A."/>
            <person name="Schmutz J."/>
            <person name="Shapiro H."/>
            <person name="Lindquist E."/>
            <person name="Lucas S."/>
            <person name="Rokhsar D."/>
            <person name="Grigoriev I.V."/>
        </authorList>
    </citation>
    <scope>NUCLEOTIDE SEQUENCE [LARGE SCALE GENOMIC DNA]</scope>
</reference>
<dbReference type="Pfam" id="PF13855">
    <property type="entry name" value="LRR_8"/>
    <property type="match status" value="1"/>
</dbReference>
<keyword evidence="9" id="KW-0067">ATP-binding</keyword>
<dbReference type="FunFam" id="1.10.510.10:FF:000388">
    <property type="entry name" value="Leucine-rich repeat receptor-like tyrosine-protein kinase PXC3"/>
    <property type="match status" value="1"/>
</dbReference>
<dbReference type="InterPro" id="IPR001611">
    <property type="entry name" value="Leu-rich_rpt"/>
</dbReference>
<evidence type="ECO:0000256" key="14">
    <source>
        <dbReference type="SAM" id="Phobius"/>
    </source>
</evidence>
<gene>
    <name evidence="17" type="ORF">SELMODRAFT_74208</name>
</gene>
<dbReference type="SUPFAM" id="SSF52047">
    <property type="entry name" value="RNI-like"/>
    <property type="match status" value="1"/>
</dbReference>
<evidence type="ECO:0000256" key="13">
    <source>
        <dbReference type="ARBA" id="ARBA00023180"/>
    </source>
</evidence>